<protein>
    <submittedName>
        <fullName evidence="1">Uncharacterized protein</fullName>
    </submittedName>
</protein>
<evidence type="ECO:0000313" key="2">
    <source>
        <dbReference type="Proteomes" id="UP000241158"/>
    </source>
</evidence>
<dbReference type="EMBL" id="PGGN01000002">
    <property type="protein sequence ID" value="PSH57986.1"/>
    <property type="molecule type" value="Genomic_DNA"/>
</dbReference>
<dbReference type="Proteomes" id="UP000241158">
    <property type="component" value="Unassembled WGS sequence"/>
</dbReference>
<accession>A0A2P7AUU6</accession>
<keyword evidence="2" id="KW-1185">Reference proteome</keyword>
<reference evidence="2" key="1">
    <citation type="submission" date="2017-11" db="EMBL/GenBank/DDBJ databases">
        <authorList>
            <person name="Kuznetsova I."/>
            <person name="Sazanova A."/>
            <person name="Chirak E."/>
            <person name="Safronova V."/>
            <person name="Willems A."/>
        </authorList>
    </citation>
    <scope>NUCLEOTIDE SEQUENCE [LARGE SCALE GENOMIC DNA]</scope>
    <source>
        <strain evidence="2">PEPV15</strain>
    </source>
</reference>
<gene>
    <name evidence="1" type="ORF">CU100_09950</name>
</gene>
<dbReference type="AlphaFoldDB" id="A0A2P7AUU6"/>
<sequence length="62" mass="7038">MAEKKYEPRQQLDGKWAIYDVSTGLPAVVNGFFTIDMPPEQAEDLSNLLNSTDAKHRPMSER</sequence>
<organism evidence="1 2">
    <name type="scientific">Phyllobacterium endophyticum</name>
    <dbReference type="NCBI Taxonomy" id="1149773"/>
    <lineage>
        <taxon>Bacteria</taxon>
        <taxon>Pseudomonadati</taxon>
        <taxon>Pseudomonadota</taxon>
        <taxon>Alphaproteobacteria</taxon>
        <taxon>Hyphomicrobiales</taxon>
        <taxon>Phyllobacteriaceae</taxon>
        <taxon>Phyllobacterium</taxon>
    </lineage>
</organism>
<comment type="caution">
    <text evidence="1">The sequence shown here is derived from an EMBL/GenBank/DDBJ whole genome shotgun (WGS) entry which is preliminary data.</text>
</comment>
<proteinExistence type="predicted"/>
<name>A0A2P7AUU6_9HYPH</name>
<evidence type="ECO:0000313" key="1">
    <source>
        <dbReference type="EMBL" id="PSH57986.1"/>
    </source>
</evidence>